<dbReference type="AlphaFoldDB" id="A0A6M1SH45"/>
<evidence type="ECO:0000256" key="1">
    <source>
        <dbReference type="ARBA" id="ARBA00009981"/>
    </source>
</evidence>
<sequence length="86" mass="9147">MKEFSLSDLHRRSGEIIDAALSGPVVLRKHGRRHSVLLSAAAYDELVAGIGSSDVVPSQPAASGAPKGKLSRLSQLSREPETEEEP</sequence>
<reference evidence="3 4" key="1">
    <citation type="submission" date="2020-02" db="EMBL/GenBank/DDBJ databases">
        <authorList>
            <person name="Khan S.A."/>
            <person name="Jeon C.O."/>
            <person name="Chun B.H."/>
        </authorList>
    </citation>
    <scope>NUCLEOTIDE SEQUENCE [LARGE SCALE GENOMIC DNA]</scope>
    <source>
        <strain evidence="3 4">H239</strain>
    </source>
</reference>
<name>A0A6M1SH45_9HYPH</name>
<dbReference type="InterPro" id="IPR036165">
    <property type="entry name" value="YefM-like_sf"/>
</dbReference>
<reference evidence="3 4" key="2">
    <citation type="submission" date="2020-03" db="EMBL/GenBank/DDBJ databases">
        <title>Devosia chinhatensis sp. nov., isolated from a hexachlorocyclohexane (HCH) dump site in India.</title>
        <authorList>
            <person name="Kumar M."/>
            <person name="Lal R."/>
        </authorList>
    </citation>
    <scope>NUCLEOTIDE SEQUENCE [LARGE SCALE GENOMIC DNA]</scope>
    <source>
        <strain evidence="3 4">H239</strain>
    </source>
</reference>
<proteinExistence type="inferred from homology"/>
<keyword evidence="4" id="KW-1185">Reference proteome</keyword>
<evidence type="ECO:0000313" key="3">
    <source>
        <dbReference type="EMBL" id="NGP16500.1"/>
    </source>
</evidence>
<dbReference type="RefSeq" id="WP_164532755.1">
    <property type="nucleotide sequence ID" value="NZ_JAALFG010000001.1"/>
</dbReference>
<organism evidence="3 4">
    <name type="scientific">Devosia aurantiaca</name>
    <dbReference type="NCBI Taxonomy" id="2714858"/>
    <lineage>
        <taxon>Bacteria</taxon>
        <taxon>Pseudomonadati</taxon>
        <taxon>Pseudomonadota</taxon>
        <taxon>Alphaproteobacteria</taxon>
        <taxon>Hyphomicrobiales</taxon>
        <taxon>Devosiaceae</taxon>
        <taxon>Devosia</taxon>
    </lineage>
</organism>
<comment type="caution">
    <text evidence="3">The sequence shown here is derived from an EMBL/GenBank/DDBJ whole genome shotgun (WGS) entry which is preliminary data.</text>
</comment>
<dbReference type="Gene3D" id="3.40.1620.10">
    <property type="entry name" value="YefM-like domain"/>
    <property type="match status" value="1"/>
</dbReference>
<gene>
    <name evidence="3" type="ORF">G5575_01300</name>
</gene>
<dbReference type="NCBIfam" id="TIGR01552">
    <property type="entry name" value="phd_fam"/>
    <property type="match status" value="1"/>
</dbReference>
<dbReference type="SUPFAM" id="SSF143120">
    <property type="entry name" value="YefM-like"/>
    <property type="match status" value="1"/>
</dbReference>
<protein>
    <submittedName>
        <fullName evidence="3">Type II toxin-antitoxin system prevent-host-death family antitoxin</fullName>
    </submittedName>
</protein>
<dbReference type="EMBL" id="JAALFG010000001">
    <property type="protein sequence ID" value="NGP16500.1"/>
    <property type="molecule type" value="Genomic_DNA"/>
</dbReference>
<comment type="similarity">
    <text evidence="1">Belongs to the phD/YefM antitoxin family.</text>
</comment>
<feature type="region of interest" description="Disordered" evidence="2">
    <location>
        <begin position="54"/>
        <end position="86"/>
    </location>
</feature>
<dbReference type="Proteomes" id="UP000474802">
    <property type="component" value="Unassembled WGS sequence"/>
</dbReference>
<evidence type="ECO:0000256" key="2">
    <source>
        <dbReference type="SAM" id="MobiDB-lite"/>
    </source>
</evidence>
<accession>A0A6M1SH45</accession>
<evidence type="ECO:0000313" key="4">
    <source>
        <dbReference type="Proteomes" id="UP000474802"/>
    </source>
</evidence>